<keyword evidence="3" id="KW-1185">Reference proteome</keyword>
<sequence length="258" mass="29500">MLIVVSPAKTLDYESPLATKRFTLPELREHSAQLIEECRKLTPADVSALMKVSDKIAGLNVARFEEWSETFTTDNARQAILAFKGDVYTGLEAETMTEADFDYAQQHLRMLSGLYGLLKPLDLMQPYRLEMGTKLANQRGTNLYQFWGNIITDKLNEALHAQEDNVLINLASNEYFKSVKTKQLDGQVITPIFKDCKNGQYKVISFYAKKARGMMARYIIDNRVDSIEKLTKFDVAGYYFAEEESTATELVFKREEQQ</sequence>
<dbReference type="RefSeq" id="WP_103879082.1">
    <property type="nucleotide sequence ID" value="NZ_FNVG01000003.1"/>
</dbReference>
<organism evidence="2 3">
    <name type="scientific">Vibrio hangzhouensis</name>
    <dbReference type="NCBI Taxonomy" id="462991"/>
    <lineage>
        <taxon>Bacteria</taxon>
        <taxon>Pseudomonadati</taxon>
        <taxon>Pseudomonadota</taxon>
        <taxon>Gammaproteobacteria</taxon>
        <taxon>Vibrionales</taxon>
        <taxon>Vibrionaceae</taxon>
        <taxon>Vibrio</taxon>
    </lineage>
</organism>
<protein>
    <recommendedName>
        <fullName evidence="1">UPF0246 protein SAMN04488244_103102</fullName>
    </recommendedName>
</protein>
<dbReference type="Pfam" id="PF03883">
    <property type="entry name" value="H2O2_YaaD"/>
    <property type="match status" value="1"/>
</dbReference>
<dbReference type="HAMAP" id="MF_00652">
    <property type="entry name" value="UPF0246"/>
    <property type="match status" value="1"/>
</dbReference>
<name>A0A1H5UE20_9VIBR</name>
<dbReference type="PANTHER" id="PTHR30283:SF4">
    <property type="entry name" value="PEROXIDE STRESS RESISTANCE PROTEIN YAAA"/>
    <property type="match status" value="1"/>
</dbReference>
<dbReference type="GO" id="GO:0033194">
    <property type="term" value="P:response to hydroperoxide"/>
    <property type="evidence" value="ECO:0007669"/>
    <property type="project" value="TreeGrafter"/>
</dbReference>
<gene>
    <name evidence="2" type="ORF">SAMN04488244_103102</name>
</gene>
<reference evidence="3" key="1">
    <citation type="submission" date="2016-10" db="EMBL/GenBank/DDBJ databases">
        <authorList>
            <person name="Varghese N."/>
            <person name="Submissions S."/>
        </authorList>
    </citation>
    <scope>NUCLEOTIDE SEQUENCE [LARGE SCALE GENOMIC DNA]</scope>
    <source>
        <strain evidence="3">CGMCC 1.7062</strain>
    </source>
</reference>
<dbReference type="GO" id="GO:0005829">
    <property type="term" value="C:cytosol"/>
    <property type="evidence" value="ECO:0007669"/>
    <property type="project" value="TreeGrafter"/>
</dbReference>
<evidence type="ECO:0000313" key="2">
    <source>
        <dbReference type="EMBL" id="SEF72527.1"/>
    </source>
</evidence>
<dbReference type="Proteomes" id="UP000236721">
    <property type="component" value="Unassembled WGS sequence"/>
</dbReference>
<dbReference type="OrthoDB" id="9777133at2"/>
<dbReference type="PANTHER" id="PTHR30283">
    <property type="entry name" value="PEROXIDE STRESS RESPONSE PROTEIN YAAA"/>
    <property type="match status" value="1"/>
</dbReference>
<proteinExistence type="inferred from homology"/>
<dbReference type="EMBL" id="FNVG01000003">
    <property type="protein sequence ID" value="SEF72527.1"/>
    <property type="molecule type" value="Genomic_DNA"/>
</dbReference>
<dbReference type="NCBIfam" id="NF002541">
    <property type="entry name" value="PRK02101.1-1"/>
    <property type="match status" value="1"/>
</dbReference>
<dbReference type="NCBIfam" id="NF002542">
    <property type="entry name" value="PRK02101.1-3"/>
    <property type="match status" value="1"/>
</dbReference>
<comment type="similarity">
    <text evidence="1">Belongs to the UPF0246 family.</text>
</comment>
<dbReference type="InterPro" id="IPR005583">
    <property type="entry name" value="YaaA"/>
</dbReference>
<dbReference type="AlphaFoldDB" id="A0A1H5UE20"/>
<accession>A0A1H5UE20</accession>
<evidence type="ECO:0000256" key="1">
    <source>
        <dbReference type="HAMAP-Rule" id="MF_00652"/>
    </source>
</evidence>
<evidence type="ECO:0000313" key="3">
    <source>
        <dbReference type="Proteomes" id="UP000236721"/>
    </source>
</evidence>